<dbReference type="InterPro" id="IPR013448">
    <property type="entry name" value="L-rhamnose_mutarotase"/>
</dbReference>
<dbReference type="EC" id="5.1.3.32" evidence="5"/>
<gene>
    <name evidence="6" type="ORF">BKM63_20490</name>
</gene>
<dbReference type="HAMAP" id="MF_01663">
    <property type="entry name" value="L_rham_rotase"/>
    <property type="match status" value="1"/>
</dbReference>
<evidence type="ECO:0000256" key="1">
    <source>
        <dbReference type="ARBA" id="ARBA00022490"/>
    </source>
</evidence>
<evidence type="ECO:0000256" key="5">
    <source>
        <dbReference type="NCBIfam" id="TIGR02625"/>
    </source>
</evidence>
<comment type="caution">
    <text evidence="6">The sequence shown here is derived from an EMBL/GenBank/DDBJ whole genome shotgun (WGS) entry which is preliminary data.</text>
</comment>
<dbReference type="Proteomes" id="UP000182826">
    <property type="component" value="Unassembled WGS sequence"/>
</dbReference>
<evidence type="ECO:0000256" key="2">
    <source>
        <dbReference type="ARBA" id="ARBA00023235"/>
    </source>
</evidence>
<evidence type="ECO:0000256" key="3">
    <source>
        <dbReference type="ARBA" id="ARBA00023277"/>
    </source>
</evidence>
<organism evidence="6 7">
    <name type="scientific">Flavobacterium johnsoniae</name>
    <name type="common">Cytophaga johnsonae</name>
    <dbReference type="NCBI Taxonomy" id="986"/>
    <lineage>
        <taxon>Bacteria</taxon>
        <taxon>Pseudomonadati</taxon>
        <taxon>Bacteroidota</taxon>
        <taxon>Flavobacteriia</taxon>
        <taxon>Flavobacteriales</taxon>
        <taxon>Flavobacteriaceae</taxon>
        <taxon>Flavobacterium</taxon>
    </lineage>
</organism>
<accession>A0A1J7BNN3</accession>
<keyword evidence="3" id="KW-0119">Carbohydrate metabolism</keyword>
<sequence>MKNTFRNAFTMKLKPGFETEYKIRHEQIWPELTALLSESGIQDYSIFLDEQTGVLFGVQKLSLEFDRSELSSHPLMRKWWNFMADIMETNPDNSPKTNSLKEVFHLD</sequence>
<keyword evidence="2" id="KW-0413">Isomerase</keyword>
<keyword evidence="4" id="KW-0684">Rhamnose metabolism</keyword>
<dbReference type="EMBL" id="MLFK01000010">
    <property type="protein sequence ID" value="OIV40319.1"/>
    <property type="molecule type" value="Genomic_DNA"/>
</dbReference>
<dbReference type="GO" id="GO:0019301">
    <property type="term" value="P:rhamnose catabolic process"/>
    <property type="evidence" value="ECO:0007669"/>
    <property type="project" value="UniProtKB-UniRule"/>
</dbReference>
<dbReference type="AlphaFoldDB" id="A0A1J7BNN3"/>
<dbReference type="NCBIfam" id="TIGR02625">
    <property type="entry name" value="YiiL_rotase"/>
    <property type="match status" value="1"/>
</dbReference>
<dbReference type="OrthoDB" id="9799608at2"/>
<reference evidence="6 7" key="1">
    <citation type="submission" date="2016-10" db="EMBL/GenBank/DDBJ databases">
        <title>Draft Genome Sequence of Rhizobacteria Flavobacterium johnsoniae CI04.</title>
        <authorList>
            <person name="Bravo J.I."/>
            <person name="Lozano G.L."/>
            <person name="Handelsman J."/>
        </authorList>
    </citation>
    <scope>NUCLEOTIDE SEQUENCE [LARGE SCALE GENOMIC DNA]</scope>
    <source>
        <strain evidence="6 7">CI04</strain>
    </source>
</reference>
<evidence type="ECO:0000313" key="7">
    <source>
        <dbReference type="Proteomes" id="UP000182826"/>
    </source>
</evidence>
<dbReference type="RefSeq" id="WP_071638443.1">
    <property type="nucleotide sequence ID" value="NZ_MLFK01000010.1"/>
</dbReference>
<protein>
    <recommendedName>
        <fullName evidence="5">L-rhamnose mutarotase</fullName>
        <ecNumber evidence="5">5.1.3.32</ecNumber>
    </recommendedName>
</protein>
<name>A0A1J7BNN3_FLAJO</name>
<dbReference type="InterPro" id="IPR008000">
    <property type="entry name" value="Rham/fucose_mutarotase"/>
</dbReference>
<dbReference type="PANTHER" id="PTHR34389:SF2">
    <property type="entry name" value="L-RHAMNOSE MUTAROTASE"/>
    <property type="match status" value="1"/>
</dbReference>
<dbReference type="GO" id="GO:0005737">
    <property type="term" value="C:cytoplasm"/>
    <property type="evidence" value="ECO:0007669"/>
    <property type="project" value="InterPro"/>
</dbReference>
<dbReference type="SUPFAM" id="SSF54909">
    <property type="entry name" value="Dimeric alpha+beta barrel"/>
    <property type="match status" value="1"/>
</dbReference>
<keyword evidence="1" id="KW-0963">Cytoplasm</keyword>
<evidence type="ECO:0000313" key="6">
    <source>
        <dbReference type="EMBL" id="OIV40319.1"/>
    </source>
</evidence>
<dbReference type="Gene3D" id="3.30.70.100">
    <property type="match status" value="1"/>
</dbReference>
<dbReference type="InterPro" id="IPR011008">
    <property type="entry name" value="Dimeric_a/b-barrel"/>
</dbReference>
<keyword evidence="7" id="KW-1185">Reference proteome</keyword>
<proteinExistence type="inferred from homology"/>
<dbReference type="Pfam" id="PF05336">
    <property type="entry name" value="rhaM"/>
    <property type="match status" value="1"/>
</dbReference>
<evidence type="ECO:0000256" key="4">
    <source>
        <dbReference type="ARBA" id="ARBA00023308"/>
    </source>
</evidence>
<dbReference type="PANTHER" id="PTHR34389">
    <property type="entry name" value="L-RHAMNOSE MUTAROTASE"/>
    <property type="match status" value="1"/>
</dbReference>
<dbReference type="GO" id="GO:0062192">
    <property type="term" value="F:L-rhamnose mutarotase activity"/>
    <property type="evidence" value="ECO:0007669"/>
    <property type="project" value="UniProtKB-UniRule"/>
</dbReference>